<dbReference type="GO" id="GO:0016989">
    <property type="term" value="F:sigma factor antagonist activity"/>
    <property type="evidence" value="ECO:0007669"/>
    <property type="project" value="TreeGrafter"/>
</dbReference>
<accession>A0A372NWJ7</accession>
<dbReference type="PANTHER" id="PTHR30273">
    <property type="entry name" value="PERIPLASMIC SIGNAL SENSOR AND SIGMA FACTOR ACTIVATOR FECR-RELATED"/>
    <property type="match status" value="1"/>
</dbReference>
<dbReference type="InterPro" id="IPR006860">
    <property type="entry name" value="FecR"/>
</dbReference>
<evidence type="ECO:0000313" key="3">
    <source>
        <dbReference type="EMBL" id="RFZ94483.1"/>
    </source>
</evidence>
<feature type="domain" description="FecR protein" evidence="1">
    <location>
        <begin position="170"/>
        <end position="265"/>
    </location>
</feature>
<organism evidence="3 4">
    <name type="scientific">Mucilaginibacter conchicola</name>
    <dbReference type="NCBI Taxonomy" id="2303333"/>
    <lineage>
        <taxon>Bacteria</taxon>
        <taxon>Pseudomonadati</taxon>
        <taxon>Bacteroidota</taxon>
        <taxon>Sphingobacteriia</taxon>
        <taxon>Sphingobacteriales</taxon>
        <taxon>Sphingobacteriaceae</taxon>
        <taxon>Mucilaginibacter</taxon>
    </lineage>
</organism>
<name>A0A372NWJ7_9SPHI</name>
<dbReference type="PANTHER" id="PTHR30273:SF2">
    <property type="entry name" value="PROTEIN FECR"/>
    <property type="match status" value="1"/>
</dbReference>
<evidence type="ECO:0000259" key="2">
    <source>
        <dbReference type="Pfam" id="PF16344"/>
    </source>
</evidence>
<dbReference type="PIRSF" id="PIRSF018266">
    <property type="entry name" value="FecR"/>
    <property type="match status" value="1"/>
</dbReference>
<comment type="caution">
    <text evidence="3">The sequence shown here is derived from an EMBL/GenBank/DDBJ whole genome shotgun (WGS) entry which is preliminary data.</text>
</comment>
<reference evidence="3 4" key="1">
    <citation type="submission" date="2018-08" db="EMBL/GenBank/DDBJ databases">
        <title>Mucilaginibacter sp. MYSH2.</title>
        <authorList>
            <person name="Seo T."/>
        </authorList>
    </citation>
    <scope>NUCLEOTIDE SEQUENCE [LARGE SCALE GENOMIC DNA]</scope>
    <source>
        <strain evidence="3 4">MYSH2</strain>
    </source>
</reference>
<proteinExistence type="predicted"/>
<dbReference type="EMBL" id="QWDC01000001">
    <property type="protein sequence ID" value="RFZ94483.1"/>
    <property type="molecule type" value="Genomic_DNA"/>
</dbReference>
<dbReference type="FunFam" id="2.60.120.1440:FF:000001">
    <property type="entry name" value="Putative anti-sigma factor"/>
    <property type="match status" value="1"/>
</dbReference>
<feature type="domain" description="Protein FecR C-terminal" evidence="2">
    <location>
        <begin position="308"/>
        <end position="374"/>
    </location>
</feature>
<dbReference type="Pfam" id="PF04773">
    <property type="entry name" value="FecR"/>
    <property type="match status" value="1"/>
</dbReference>
<evidence type="ECO:0000259" key="1">
    <source>
        <dbReference type="Pfam" id="PF04773"/>
    </source>
</evidence>
<dbReference type="Gene3D" id="3.55.50.30">
    <property type="match status" value="1"/>
</dbReference>
<dbReference type="Pfam" id="PF16344">
    <property type="entry name" value="FecR_C"/>
    <property type="match status" value="1"/>
</dbReference>
<dbReference type="AlphaFoldDB" id="A0A372NWJ7"/>
<dbReference type="InterPro" id="IPR012373">
    <property type="entry name" value="Ferrdict_sens_TM"/>
</dbReference>
<sequence length="376" mass="41517">MAKNNLSDLLKRYADGTCTDEERKLVEKLYQQNASEAFSKEPDSFQRQEMFSNILQDIEQQEATPEPKRSSIYKWVAAAGVVLSIGAGLWFWKSNPQLVNTPDTIAFKNDIAPGKNKATLTLADGSVVVLNDSKQGQITKQGDVKIIKLNDGQLTYKATDGQPAETMMNTISTPAGGQYQVMLPDGTHVWLNSGSSLQFPVQFAANHRDVTLKGEAYFEVAKDKTRPFTVDAGEVDVKVLGTHFNVMAYDNEQSVKTTLLEGSVKVTTPHSSGLLKPDHIASVDKQDDAIAITDADTEQQVAWKNNLFWFASADIHQVMRQLARWYDVDVKYEGKISKAFSGTLPRGLSAIKLLTVLEQTGGVHFKIDGRTITVMP</sequence>
<dbReference type="Proteomes" id="UP000264217">
    <property type="component" value="Unassembled WGS sequence"/>
</dbReference>
<keyword evidence="4" id="KW-1185">Reference proteome</keyword>
<dbReference type="InterPro" id="IPR032508">
    <property type="entry name" value="FecR_C"/>
</dbReference>
<dbReference type="RefSeq" id="WP_117390045.1">
    <property type="nucleotide sequence ID" value="NZ_QWDC01000001.1"/>
</dbReference>
<dbReference type="Gene3D" id="2.60.120.1440">
    <property type="match status" value="1"/>
</dbReference>
<gene>
    <name evidence="3" type="ORF">D0C36_02740</name>
</gene>
<protein>
    <submittedName>
        <fullName evidence="3">DUF4974 domain-containing protein</fullName>
    </submittedName>
</protein>
<evidence type="ECO:0000313" key="4">
    <source>
        <dbReference type="Proteomes" id="UP000264217"/>
    </source>
</evidence>
<dbReference type="OrthoDB" id="1099963at2"/>